<evidence type="ECO:0000313" key="3">
    <source>
        <dbReference type="Proteomes" id="UP000182229"/>
    </source>
</evidence>
<feature type="region of interest" description="Disordered" evidence="1">
    <location>
        <begin position="97"/>
        <end position="125"/>
    </location>
</feature>
<dbReference type="Proteomes" id="UP000182229">
    <property type="component" value="Unassembled WGS sequence"/>
</dbReference>
<dbReference type="STRING" id="83449.BON30_15990"/>
<feature type="compositionally biased region" description="Basic and acidic residues" evidence="1">
    <location>
        <begin position="114"/>
        <end position="125"/>
    </location>
</feature>
<sequence>MTNPKWLGVVARHSGQYTWTLGYVFGQYRKYEGKSAEELAEDLGCSLETLDWLSLCRRPDEEKFAEGLDIIANRFAVDAHRLADVIRTVEVLDVLPPEREDGEDDEAEGFLLAARDHSTDDETSS</sequence>
<protein>
    <submittedName>
        <fullName evidence="2">Uncharacterized protein</fullName>
    </submittedName>
</protein>
<comment type="caution">
    <text evidence="2">The sequence shown here is derived from an EMBL/GenBank/DDBJ whole genome shotgun (WGS) entry which is preliminary data.</text>
</comment>
<gene>
    <name evidence="2" type="ORF">BON30_15990</name>
</gene>
<dbReference type="AlphaFoldDB" id="A0A1L9BE21"/>
<name>A0A1L9BE21_9BACT</name>
<evidence type="ECO:0000313" key="2">
    <source>
        <dbReference type="EMBL" id="OJH40502.1"/>
    </source>
</evidence>
<reference evidence="3" key="1">
    <citation type="submission" date="2016-11" db="EMBL/GenBank/DDBJ databases">
        <authorList>
            <person name="Shukria A."/>
            <person name="Stevens D.C."/>
        </authorList>
    </citation>
    <scope>NUCLEOTIDE SEQUENCE [LARGE SCALE GENOMIC DNA]</scope>
    <source>
        <strain evidence="3">Cbfe23</strain>
    </source>
</reference>
<dbReference type="OrthoDB" id="5515704at2"/>
<dbReference type="EMBL" id="MPIN01000003">
    <property type="protein sequence ID" value="OJH40502.1"/>
    <property type="molecule type" value="Genomic_DNA"/>
</dbReference>
<accession>A0A1L9BE21</accession>
<proteinExistence type="predicted"/>
<organism evidence="2 3">
    <name type="scientific">Cystobacter ferrugineus</name>
    <dbReference type="NCBI Taxonomy" id="83449"/>
    <lineage>
        <taxon>Bacteria</taxon>
        <taxon>Pseudomonadati</taxon>
        <taxon>Myxococcota</taxon>
        <taxon>Myxococcia</taxon>
        <taxon>Myxococcales</taxon>
        <taxon>Cystobacterineae</taxon>
        <taxon>Archangiaceae</taxon>
        <taxon>Cystobacter</taxon>
    </lineage>
</organism>
<dbReference type="RefSeq" id="WP_071899136.1">
    <property type="nucleotide sequence ID" value="NZ_MPIN01000003.1"/>
</dbReference>
<keyword evidence="3" id="KW-1185">Reference proteome</keyword>
<reference evidence="2 3" key="2">
    <citation type="submission" date="2016-12" db="EMBL/GenBank/DDBJ databases">
        <title>Draft Genome Sequence of Cystobacter ferrugineus Strain Cbfe23.</title>
        <authorList>
            <person name="Akbar S."/>
            <person name="Dowd S.E."/>
            <person name="Stevens D.C."/>
        </authorList>
    </citation>
    <scope>NUCLEOTIDE SEQUENCE [LARGE SCALE GENOMIC DNA]</scope>
    <source>
        <strain evidence="2 3">Cbfe23</strain>
    </source>
</reference>
<evidence type="ECO:0000256" key="1">
    <source>
        <dbReference type="SAM" id="MobiDB-lite"/>
    </source>
</evidence>